<dbReference type="RefSeq" id="WP_357788851.1">
    <property type="nucleotide sequence ID" value="NZ_JBFAKC010000019.1"/>
</dbReference>
<dbReference type="InterPro" id="IPR046582">
    <property type="entry name" value="DUF6630"/>
</dbReference>
<feature type="domain" description="TY-Chap N-terminal" evidence="2">
    <location>
        <begin position="5"/>
        <end position="108"/>
    </location>
</feature>
<evidence type="ECO:0000313" key="4">
    <source>
        <dbReference type="Proteomes" id="UP001551695"/>
    </source>
</evidence>
<evidence type="ECO:0000259" key="2">
    <source>
        <dbReference type="Pfam" id="PF22552"/>
    </source>
</evidence>
<gene>
    <name evidence="3" type="ORF">AB0I48_31385</name>
</gene>
<reference evidence="3 4" key="1">
    <citation type="submission" date="2024-06" db="EMBL/GenBank/DDBJ databases">
        <title>The Natural Products Discovery Center: Release of the First 8490 Sequenced Strains for Exploring Actinobacteria Biosynthetic Diversity.</title>
        <authorList>
            <person name="Kalkreuter E."/>
            <person name="Kautsar S.A."/>
            <person name="Yang D."/>
            <person name="Bader C.D."/>
            <person name="Teijaro C.N."/>
            <person name="Fluegel L."/>
            <person name="Davis C.M."/>
            <person name="Simpson J.R."/>
            <person name="Lauterbach L."/>
            <person name="Steele A.D."/>
            <person name="Gui C."/>
            <person name="Meng S."/>
            <person name="Li G."/>
            <person name="Viehrig K."/>
            <person name="Ye F."/>
            <person name="Su P."/>
            <person name="Kiefer A.F."/>
            <person name="Nichols A."/>
            <person name="Cepeda A.J."/>
            <person name="Yan W."/>
            <person name="Fan B."/>
            <person name="Jiang Y."/>
            <person name="Adhikari A."/>
            <person name="Zheng C.-J."/>
            <person name="Schuster L."/>
            <person name="Cowan T.M."/>
            <person name="Smanski M.J."/>
            <person name="Chevrette M.G."/>
            <person name="De Carvalho L.P.S."/>
            <person name="Shen B."/>
        </authorList>
    </citation>
    <scope>NUCLEOTIDE SEQUENCE [LARGE SCALE GENOMIC DNA]</scope>
    <source>
        <strain evidence="3 4">NPDC050403</strain>
    </source>
</reference>
<proteinExistence type="predicted"/>
<dbReference type="Pfam" id="PF22552">
    <property type="entry name" value="TY-Chap3"/>
    <property type="match status" value="1"/>
</dbReference>
<dbReference type="InterPro" id="IPR054344">
    <property type="entry name" value="TY-Chap_N"/>
</dbReference>
<accession>A0ABV3G2Z9</accession>
<sequence>MIEHQWDRFVADLSGVMNRSPAETVLILDLPASGFMQFIKTQDSLVADVSDPHDEFAQRYLLDGGWTSLMPDFPTWRREISQPDTCHEVALEAVHIIRELFSVRSPEQVEPQGWVDGPGEVHFGQLRPNASVPAVGEVATLVSIAELLIPDQPWLVATVRHRLEDPEQAHRFGAWRGLLSALGEPYFGGLGILAQCDWQQDTGSILEALQQLPSCPETLPWDWYPGFAAATKGRHGGDAVESFLKRVAENCHTTQTALVSLQTLSDDYALTFLPRDRLDRLRALTARVGHDAIELPPRR</sequence>
<evidence type="ECO:0008006" key="5">
    <source>
        <dbReference type="Google" id="ProtNLM"/>
    </source>
</evidence>
<name>A0ABV3G2Z9_9NOCA</name>
<keyword evidence="4" id="KW-1185">Reference proteome</keyword>
<comment type="caution">
    <text evidence="3">The sequence shown here is derived from an EMBL/GenBank/DDBJ whole genome shotgun (WGS) entry which is preliminary data.</text>
</comment>
<evidence type="ECO:0000313" key="3">
    <source>
        <dbReference type="EMBL" id="MEV0712073.1"/>
    </source>
</evidence>
<evidence type="ECO:0000259" key="1">
    <source>
        <dbReference type="Pfam" id="PF20335"/>
    </source>
</evidence>
<dbReference type="Pfam" id="PF20335">
    <property type="entry name" value="DUF6630"/>
    <property type="match status" value="1"/>
</dbReference>
<protein>
    <recommendedName>
        <fullName evidence="5">DUF4253 domain-containing protein</fullName>
    </recommendedName>
</protein>
<dbReference type="Proteomes" id="UP001551695">
    <property type="component" value="Unassembled WGS sequence"/>
</dbReference>
<feature type="domain" description="DUF6630" evidence="1">
    <location>
        <begin position="142"/>
        <end position="292"/>
    </location>
</feature>
<organism evidence="3 4">
    <name type="scientific">Nocardia aurea</name>
    <dbReference type="NCBI Taxonomy" id="2144174"/>
    <lineage>
        <taxon>Bacteria</taxon>
        <taxon>Bacillati</taxon>
        <taxon>Actinomycetota</taxon>
        <taxon>Actinomycetes</taxon>
        <taxon>Mycobacteriales</taxon>
        <taxon>Nocardiaceae</taxon>
        <taxon>Nocardia</taxon>
    </lineage>
</organism>
<dbReference type="EMBL" id="JBFAKC010000019">
    <property type="protein sequence ID" value="MEV0712073.1"/>
    <property type="molecule type" value="Genomic_DNA"/>
</dbReference>